<dbReference type="Gene3D" id="3.30.70.330">
    <property type="match status" value="2"/>
</dbReference>
<comment type="caution">
    <text evidence="4">The sequence shown here is derived from an EMBL/GenBank/DDBJ whole genome shotgun (WGS) entry which is preliminary data.</text>
</comment>
<sequence>MAIPRLTSSYSPTSTLPCQIRTNQRFLSSSSCSLRFPYPTFSCFLAVFSPFSKPGSHVAFAPVLSPTGKTRSPRVLAVVEEDAMATATPIMEENNEDGLSTDSKVRVRPCQLYVCNLPRNCDIADLLDMFKPYGTVQLVEVSRNVETGISRGCGHVTMSRINEAKAAISALDGSDVGGREMRVLLSTEMDSRGRNLEPSNYVARRNIIFESPYKIYVGNLSWSVKPEDLRDHFSQFGTVVSTRLLYDRKAGKKRFYGFLSFSSAAERDAAISSTGREFHGRTLLVREGGLRRSERSSSLS</sequence>
<evidence type="ECO:0000313" key="4">
    <source>
        <dbReference type="EMBL" id="KAJ4954466.1"/>
    </source>
</evidence>
<dbReference type="PANTHER" id="PTHR48025:SF7">
    <property type="entry name" value="RNA-BINDING (RRM_RBD_RNP MOTIFS) FAMILY PROTEIN"/>
    <property type="match status" value="1"/>
</dbReference>
<dbReference type="GO" id="GO:1901259">
    <property type="term" value="P:chloroplast rRNA processing"/>
    <property type="evidence" value="ECO:0007669"/>
    <property type="project" value="TreeGrafter"/>
</dbReference>
<dbReference type="InterPro" id="IPR012677">
    <property type="entry name" value="Nucleotide-bd_a/b_plait_sf"/>
</dbReference>
<dbReference type="InterPro" id="IPR035979">
    <property type="entry name" value="RBD_domain_sf"/>
</dbReference>
<dbReference type="InterPro" id="IPR000504">
    <property type="entry name" value="RRM_dom"/>
</dbReference>
<feature type="domain" description="RRM" evidence="3">
    <location>
        <begin position="213"/>
        <end position="290"/>
    </location>
</feature>
<dbReference type="SUPFAM" id="SSF54928">
    <property type="entry name" value="RNA-binding domain, RBD"/>
    <property type="match status" value="2"/>
</dbReference>
<reference evidence="4" key="1">
    <citation type="journal article" date="2023" name="Plant J.">
        <title>The genome of the king protea, Protea cynaroides.</title>
        <authorList>
            <person name="Chang J."/>
            <person name="Duong T.A."/>
            <person name="Schoeman C."/>
            <person name="Ma X."/>
            <person name="Roodt D."/>
            <person name="Barker N."/>
            <person name="Li Z."/>
            <person name="Van de Peer Y."/>
            <person name="Mizrachi E."/>
        </authorList>
    </citation>
    <scope>NUCLEOTIDE SEQUENCE</scope>
    <source>
        <tissue evidence="4">Young leaves</tissue>
    </source>
</reference>
<dbReference type="PANTHER" id="PTHR48025">
    <property type="entry name" value="OS02G0815200 PROTEIN"/>
    <property type="match status" value="1"/>
</dbReference>
<evidence type="ECO:0000259" key="3">
    <source>
        <dbReference type="PROSITE" id="PS50102"/>
    </source>
</evidence>
<dbReference type="OrthoDB" id="439808at2759"/>
<evidence type="ECO:0000256" key="1">
    <source>
        <dbReference type="ARBA" id="ARBA00022884"/>
    </source>
</evidence>
<evidence type="ECO:0000256" key="2">
    <source>
        <dbReference type="PROSITE-ProRule" id="PRU00176"/>
    </source>
</evidence>
<dbReference type="GO" id="GO:0003729">
    <property type="term" value="F:mRNA binding"/>
    <property type="evidence" value="ECO:0007669"/>
    <property type="project" value="TreeGrafter"/>
</dbReference>
<accession>A0A9Q0JWL4</accession>
<gene>
    <name evidence="4" type="ORF">NE237_011249</name>
</gene>
<keyword evidence="5" id="KW-1185">Reference proteome</keyword>
<dbReference type="EMBL" id="JAMYWD010000011">
    <property type="protein sequence ID" value="KAJ4954466.1"/>
    <property type="molecule type" value="Genomic_DNA"/>
</dbReference>
<dbReference type="Proteomes" id="UP001141806">
    <property type="component" value="Unassembled WGS sequence"/>
</dbReference>
<feature type="domain" description="RRM" evidence="3">
    <location>
        <begin position="110"/>
        <end position="188"/>
    </location>
</feature>
<organism evidence="4 5">
    <name type="scientific">Protea cynaroides</name>
    <dbReference type="NCBI Taxonomy" id="273540"/>
    <lineage>
        <taxon>Eukaryota</taxon>
        <taxon>Viridiplantae</taxon>
        <taxon>Streptophyta</taxon>
        <taxon>Embryophyta</taxon>
        <taxon>Tracheophyta</taxon>
        <taxon>Spermatophyta</taxon>
        <taxon>Magnoliopsida</taxon>
        <taxon>Proteales</taxon>
        <taxon>Proteaceae</taxon>
        <taxon>Protea</taxon>
    </lineage>
</organism>
<dbReference type="PROSITE" id="PS50102">
    <property type="entry name" value="RRM"/>
    <property type="match status" value="2"/>
</dbReference>
<proteinExistence type="predicted"/>
<keyword evidence="1 2" id="KW-0694">RNA-binding</keyword>
<dbReference type="Pfam" id="PF00076">
    <property type="entry name" value="RRM_1"/>
    <property type="match status" value="2"/>
</dbReference>
<dbReference type="InterPro" id="IPR050502">
    <property type="entry name" value="Euk_RNA-bind_prot"/>
</dbReference>
<protein>
    <recommendedName>
        <fullName evidence="3">RRM domain-containing protein</fullName>
    </recommendedName>
</protein>
<dbReference type="SMART" id="SM00360">
    <property type="entry name" value="RRM"/>
    <property type="match status" value="2"/>
</dbReference>
<dbReference type="GO" id="GO:0009535">
    <property type="term" value="C:chloroplast thylakoid membrane"/>
    <property type="evidence" value="ECO:0007669"/>
    <property type="project" value="TreeGrafter"/>
</dbReference>
<dbReference type="AlphaFoldDB" id="A0A9Q0JWL4"/>
<name>A0A9Q0JWL4_9MAGN</name>
<evidence type="ECO:0000313" key="5">
    <source>
        <dbReference type="Proteomes" id="UP001141806"/>
    </source>
</evidence>